<dbReference type="EMBL" id="QEKQ01000002">
    <property type="protein sequence ID" value="PVY78340.1"/>
    <property type="molecule type" value="Genomic_DNA"/>
</dbReference>
<reference evidence="1 2" key="1">
    <citation type="submission" date="2018-04" db="EMBL/GenBank/DDBJ databases">
        <title>Genomic Encyclopedia of Type Strains, Phase IV (KMG-IV): sequencing the most valuable type-strain genomes for metagenomic binning, comparative biology and taxonomic classification.</title>
        <authorList>
            <person name="Goeker M."/>
        </authorList>
    </citation>
    <scope>NUCLEOTIDE SEQUENCE [LARGE SCALE GENOMIC DNA]</scope>
    <source>
        <strain evidence="1 2">DSM 28688</strain>
    </source>
</reference>
<dbReference type="RefSeq" id="WP_228151289.1">
    <property type="nucleotide sequence ID" value="NZ_NMPM01000103.1"/>
</dbReference>
<proteinExistence type="predicted"/>
<dbReference type="AlphaFoldDB" id="A0A2U1CZX4"/>
<gene>
    <name evidence="1" type="ORF">C8D92_102382</name>
</gene>
<sequence>MSEGVSHSGVLGSESGNIAVPVINDTTLNGLRVDFASRTYTERPWWQFWGSGDEYIEVPNSDDTHVSALVYNTLNQ</sequence>
<protein>
    <submittedName>
        <fullName evidence="1">Uncharacterized protein</fullName>
    </submittedName>
</protein>
<organism evidence="1 2">
    <name type="scientific">Tamilnaduibacter salinus</name>
    <dbReference type="NCBI Taxonomy" id="1484056"/>
    <lineage>
        <taxon>Bacteria</taxon>
        <taxon>Pseudomonadati</taxon>
        <taxon>Pseudomonadota</taxon>
        <taxon>Gammaproteobacteria</taxon>
        <taxon>Pseudomonadales</taxon>
        <taxon>Marinobacteraceae</taxon>
        <taxon>Tamilnaduibacter</taxon>
    </lineage>
</organism>
<comment type="caution">
    <text evidence="1">The sequence shown here is derived from an EMBL/GenBank/DDBJ whole genome shotgun (WGS) entry which is preliminary data.</text>
</comment>
<evidence type="ECO:0000313" key="1">
    <source>
        <dbReference type="EMBL" id="PVY78340.1"/>
    </source>
</evidence>
<evidence type="ECO:0000313" key="2">
    <source>
        <dbReference type="Proteomes" id="UP000245887"/>
    </source>
</evidence>
<dbReference type="Proteomes" id="UP000245887">
    <property type="component" value="Unassembled WGS sequence"/>
</dbReference>
<name>A0A2U1CZX4_9GAMM</name>
<accession>A0A2U1CZX4</accession>